<evidence type="ECO:0000313" key="2">
    <source>
        <dbReference type="Proteomes" id="UP001301769"/>
    </source>
</evidence>
<dbReference type="AlphaFoldDB" id="A0AAN6YB44"/>
<keyword evidence="2" id="KW-1185">Reference proteome</keyword>
<dbReference type="EMBL" id="MU858080">
    <property type="protein sequence ID" value="KAK4215396.1"/>
    <property type="molecule type" value="Genomic_DNA"/>
</dbReference>
<organism evidence="1 2">
    <name type="scientific">Rhypophila decipiens</name>
    <dbReference type="NCBI Taxonomy" id="261697"/>
    <lineage>
        <taxon>Eukaryota</taxon>
        <taxon>Fungi</taxon>
        <taxon>Dikarya</taxon>
        <taxon>Ascomycota</taxon>
        <taxon>Pezizomycotina</taxon>
        <taxon>Sordariomycetes</taxon>
        <taxon>Sordariomycetidae</taxon>
        <taxon>Sordariales</taxon>
        <taxon>Naviculisporaceae</taxon>
        <taxon>Rhypophila</taxon>
    </lineage>
</organism>
<name>A0AAN6YB44_9PEZI</name>
<reference evidence="1" key="1">
    <citation type="journal article" date="2023" name="Mol. Phylogenet. Evol.">
        <title>Genome-scale phylogeny and comparative genomics of the fungal order Sordariales.</title>
        <authorList>
            <person name="Hensen N."/>
            <person name="Bonometti L."/>
            <person name="Westerberg I."/>
            <person name="Brannstrom I.O."/>
            <person name="Guillou S."/>
            <person name="Cros-Aarteil S."/>
            <person name="Calhoun S."/>
            <person name="Haridas S."/>
            <person name="Kuo A."/>
            <person name="Mondo S."/>
            <person name="Pangilinan J."/>
            <person name="Riley R."/>
            <person name="LaButti K."/>
            <person name="Andreopoulos B."/>
            <person name="Lipzen A."/>
            <person name="Chen C."/>
            <person name="Yan M."/>
            <person name="Daum C."/>
            <person name="Ng V."/>
            <person name="Clum A."/>
            <person name="Steindorff A."/>
            <person name="Ohm R.A."/>
            <person name="Martin F."/>
            <person name="Silar P."/>
            <person name="Natvig D.O."/>
            <person name="Lalanne C."/>
            <person name="Gautier V."/>
            <person name="Ament-Velasquez S.L."/>
            <person name="Kruys A."/>
            <person name="Hutchinson M.I."/>
            <person name="Powell A.J."/>
            <person name="Barry K."/>
            <person name="Miller A.N."/>
            <person name="Grigoriev I.V."/>
            <person name="Debuchy R."/>
            <person name="Gladieux P."/>
            <person name="Hiltunen Thoren M."/>
            <person name="Johannesson H."/>
        </authorList>
    </citation>
    <scope>NUCLEOTIDE SEQUENCE</scope>
    <source>
        <strain evidence="1">PSN293</strain>
    </source>
</reference>
<gene>
    <name evidence="1" type="ORF">QBC37DRAFT_125233</name>
</gene>
<dbReference type="Proteomes" id="UP001301769">
    <property type="component" value="Unassembled WGS sequence"/>
</dbReference>
<sequence>MYFVPHAALELKLWLAACLVASSGGTVRSRFWRRKVFDDSCCYVACWHSFGMVLFLCGRVPYLGILELTWKNGRLADGRRWLEARNRSFVASRRPGGACEGELGGERAKKSWKDNGYQKETGDPGLSDSRYSFDLGRCCLVLWLTSRCPRQKSPGPISHAPDLAGLPDRHFDAGCWGNTGRPGRPRMARKPELVSRPHIMFIMKCRSPSLGLLLQEEVYRNR</sequence>
<comment type="caution">
    <text evidence="1">The sequence shown here is derived from an EMBL/GenBank/DDBJ whole genome shotgun (WGS) entry which is preliminary data.</text>
</comment>
<protein>
    <submittedName>
        <fullName evidence="1">Uncharacterized protein</fullName>
    </submittedName>
</protein>
<reference evidence="1" key="2">
    <citation type="submission" date="2023-05" db="EMBL/GenBank/DDBJ databases">
        <authorList>
            <consortium name="Lawrence Berkeley National Laboratory"/>
            <person name="Steindorff A."/>
            <person name="Hensen N."/>
            <person name="Bonometti L."/>
            <person name="Westerberg I."/>
            <person name="Brannstrom I.O."/>
            <person name="Guillou S."/>
            <person name="Cros-Aarteil S."/>
            <person name="Calhoun S."/>
            <person name="Haridas S."/>
            <person name="Kuo A."/>
            <person name="Mondo S."/>
            <person name="Pangilinan J."/>
            <person name="Riley R."/>
            <person name="Labutti K."/>
            <person name="Andreopoulos B."/>
            <person name="Lipzen A."/>
            <person name="Chen C."/>
            <person name="Yanf M."/>
            <person name="Daum C."/>
            <person name="Ng V."/>
            <person name="Clum A."/>
            <person name="Ohm R."/>
            <person name="Martin F."/>
            <person name="Silar P."/>
            <person name="Natvig D."/>
            <person name="Lalanne C."/>
            <person name="Gautier V."/>
            <person name="Ament-Velasquez S.L."/>
            <person name="Kruys A."/>
            <person name="Hutchinson M.I."/>
            <person name="Powell A.J."/>
            <person name="Barry K."/>
            <person name="Miller A.N."/>
            <person name="Grigoriev I.V."/>
            <person name="Debuchy R."/>
            <person name="Gladieux P."/>
            <person name="Thoren M.H."/>
            <person name="Johannesson H."/>
        </authorList>
    </citation>
    <scope>NUCLEOTIDE SEQUENCE</scope>
    <source>
        <strain evidence="1">PSN293</strain>
    </source>
</reference>
<evidence type="ECO:0000313" key="1">
    <source>
        <dbReference type="EMBL" id="KAK4215396.1"/>
    </source>
</evidence>
<proteinExistence type="predicted"/>
<accession>A0AAN6YB44</accession>